<dbReference type="Proteomes" id="UP000193006">
    <property type="component" value="Chromosome"/>
</dbReference>
<gene>
    <name evidence="2" type="ORF">BkAM31D_11545</name>
</gene>
<dbReference type="PIRSF" id="PIRSF021290">
    <property type="entry name" value="DUF1273"/>
    <property type="match status" value="1"/>
</dbReference>
<proteinExistence type="inferred from homology"/>
<dbReference type="SUPFAM" id="SSF102405">
    <property type="entry name" value="MCP/YpsA-like"/>
    <property type="match status" value="1"/>
</dbReference>
<dbReference type="Gene3D" id="3.40.50.450">
    <property type="match status" value="1"/>
</dbReference>
<dbReference type="HAMAP" id="MF_01575">
    <property type="entry name" value="UPF0398"/>
    <property type="match status" value="1"/>
</dbReference>
<accession>A0A1X9MAC1</accession>
<dbReference type="PANTHER" id="PTHR38440">
    <property type="entry name" value="UPF0398 PROTEIN YPSA"/>
    <property type="match status" value="1"/>
</dbReference>
<sequence>MKSIVVSGYKSHELGIFDQKHKGIYFIKKAFEQKLRGLIDEGLEWVIISGQLGVELWVADVVLELKNEIPQLQLAVLTPFLNQEENWQETSQQYYHEIISQADFVDSITRRPYESPLQLKQKNEFLISKAEGLLLLYDEEKQGSPTYYLEAAKRRADKEYFPILIITPLDLDILVQEEQFENFDGF</sequence>
<dbReference type="EMBL" id="CP020814">
    <property type="protein sequence ID" value="ARK30409.1"/>
    <property type="molecule type" value="Genomic_DNA"/>
</dbReference>
<evidence type="ECO:0000256" key="1">
    <source>
        <dbReference type="HAMAP-Rule" id="MF_01575"/>
    </source>
</evidence>
<organism evidence="2 3">
    <name type="scientific">Halalkalibacter krulwichiae</name>
    <dbReference type="NCBI Taxonomy" id="199441"/>
    <lineage>
        <taxon>Bacteria</taxon>
        <taxon>Bacillati</taxon>
        <taxon>Bacillota</taxon>
        <taxon>Bacilli</taxon>
        <taxon>Bacillales</taxon>
        <taxon>Bacillaceae</taxon>
        <taxon>Halalkalibacter</taxon>
    </lineage>
</organism>
<dbReference type="RefSeq" id="WP_066151348.1">
    <property type="nucleotide sequence ID" value="NZ_CP020814.1"/>
</dbReference>
<evidence type="ECO:0000313" key="3">
    <source>
        <dbReference type="Proteomes" id="UP000193006"/>
    </source>
</evidence>
<dbReference type="InterPro" id="IPR010697">
    <property type="entry name" value="YspA"/>
</dbReference>
<reference evidence="2 3" key="1">
    <citation type="submission" date="2017-04" db="EMBL/GenBank/DDBJ databases">
        <title>Bacillus krulwichiae AM31D Genome sequencing and assembly.</title>
        <authorList>
            <person name="Krulwich T.A."/>
            <person name="Anastor L."/>
            <person name="Ehrlich R."/>
            <person name="Ehrlich G.D."/>
            <person name="Janto B."/>
        </authorList>
    </citation>
    <scope>NUCLEOTIDE SEQUENCE [LARGE SCALE GENOMIC DNA]</scope>
    <source>
        <strain evidence="2 3">AM31D</strain>
    </source>
</reference>
<evidence type="ECO:0000313" key="2">
    <source>
        <dbReference type="EMBL" id="ARK30409.1"/>
    </source>
</evidence>
<dbReference type="NCBIfam" id="NF010181">
    <property type="entry name" value="PRK13660.1"/>
    <property type="match status" value="1"/>
</dbReference>
<dbReference type="Pfam" id="PF06908">
    <property type="entry name" value="YpsA"/>
    <property type="match status" value="1"/>
</dbReference>
<protein>
    <recommendedName>
        <fullName evidence="1">UPF0398 protein BkAM31D_11545</fullName>
    </recommendedName>
</protein>
<dbReference type="STRING" id="199441.BkAM31D_11545"/>
<dbReference type="AlphaFoldDB" id="A0A1X9MAC1"/>
<comment type="similarity">
    <text evidence="1">Belongs to the UPF0398 family.</text>
</comment>
<dbReference type="PANTHER" id="PTHR38440:SF1">
    <property type="entry name" value="UPF0398 PROTEIN SPR0331"/>
    <property type="match status" value="1"/>
</dbReference>
<name>A0A1X9MAC1_9BACI</name>
<keyword evidence="3" id="KW-1185">Reference proteome</keyword>
<dbReference type="KEGG" id="bkw:BkAM31D_11545"/>